<evidence type="ECO:0000313" key="12">
    <source>
        <dbReference type="WBParaSite" id="sdigi.contig561.g9004.t1"/>
    </source>
</evidence>
<dbReference type="Pfam" id="PF07651">
    <property type="entry name" value="ANTH"/>
    <property type="match status" value="2"/>
</dbReference>
<dbReference type="SUPFAM" id="SSF48464">
    <property type="entry name" value="ENTH/VHS domain"/>
    <property type="match status" value="1"/>
</dbReference>
<evidence type="ECO:0000256" key="7">
    <source>
        <dbReference type="ARBA" id="ARBA00023136"/>
    </source>
</evidence>
<dbReference type="InterPro" id="IPR008942">
    <property type="entry name" value="ENTH_VHS"/>
</dbReference>
<dbReference type="GO" id="GO:0005546">
    <property type="term" value="F:phosphatidylinositol-4,5-bisphosphate binding"/>
    <property type="evidence" value="ECO:0007669"/>
    <property type="project" value="TreeGrafter"/>
</dbReference>
<evidence type="ECO:0000313" key="11">
    <source>
        <dbReference type="Proteomes" id="UP000887581"/>
    </source>
</evidence>
<evidence type="ECO:0000256" key="3">
    <source>
        <dbReference type="ARBA" id="ARBA00004600"/>
    </source>
</evidence>
<dbReference type="GO" id="GO:0008021">
    <property type="term" value="C:synaptic vesicle"/>
    <property type="evidence" value="ECO:0007669"/>
    <property type="project" value="TreeGrafter"/>
</dbReference>
<dbReference type="GO" id="GO:0016185">
    <property type="term" value="P:synaptic vesicle budding from presynaptic endocytic zone membrane"/>
    <property type="evidence" value="ECO:0007669"/>
    <property type="project" value="TreeGrafter"/>
</dbReference>
<dbReference type="FunFam" id="1.20.58.150:FF:000001">
    <property type="entry name" value="phosphatidylinositol-binding clathrin assembly protein-like isoform X1"/>
    <property type="match status" value="1"/>
</dbReference>
<evidence type="ECO:0000256" key="5">
    <source>
        <dbReference type="ARBA" id="ARBA00022583"/>
    </source>
</evidence>
<comment type="subcellular location">
    <subcellularLocation>
        <location evidence="1">Cytoplasmic vesicle</location>
        <location evidence="1">Clathrin-coated vesicle</location>
    </subcellularLocation>
    <subcellularLocation>
        <location evidence="2">Golgi apparatus</location>
    </subcellularLocation>
    <subcellularLocation>
        <location evidence="3">Membrane</location>
        <location evidence="3">Clathrin-coated pit</location>
    </subcellularLocation>
</comment>
<evidence type="ECO:0000256" key="1">
    <source>
        <dbReference type="ARBA" id="ARBA00004132"/>
    </source>
</evidence>
<dbReference type="InterPro" id="IPR011417">
    <property type="entry name" value="ANTH_dom"/>
</dbReference>
<dbReference type="GO" id="GO:0072583">
    <property type="term" value="P:clathrin-dependent endocytosis"/>
    <property type="evidence" value="ECO:0007669"/>
    <property type="project" value="InterPro"/>
</dbReference>
<keyword evidence="5" id="KW-0254">Endocytosis</keyword>
<evidence type="ECO:0000256" key="8">
    <source>
        <dbReference type="ARBA" id="ARBA00023176"/>
    </source>
</evidence>
<sequence length="510" mass="56337">MQTIEKALHQPMPFTTGGQTITDRLTAAKHSLAGSQLGKTICKATTEELMAPKRKHLDYLLHCTQEPNVSIPSMANLLIERTQNPNWTVVYKALITIHNIMCYGNERFSQYLASCNTTFNLGSFLDKNSAQVKQKKEKESLILSLKVTNTSGHSSMDYTRSSTKHWASPDSVLVGYDMSQHVRRYGKYISEKIYTYRLCAFDFCKVKRGREDGLLRTMNADKLLKTLPILQNQIDALLEFQVTSAELNNGVINCSFILLFRDLIRLFACYNDGIINLLEKYFDMNKKQCREALDAYKSFLLRLDKVANFLKVAESVGIDRTEIPDLTRAPASLLEALEAHLIYLEGGRAPPTAHHEQFTAAMTQSAPLFPSAQTGAIDDSTKQKYLEEEKERLRLFEEQRKRQAAAGSSGIDMGGHSFNPFAAAQSAAGSTGRSGKPSDDLLSLFDPMPAASGTAAPSGYGAGAPVNTTQAIALDPTNPFAQNVFQQQPSAVMPGNSPAPGLCCAYEQYI</sequence>
<dbReference type="GO" id="GO:0032050">
    <property type="term" value="F:clathrin heavy chain binding"/>
    <property type="evidence" value="ECO:0007669"/>
    <property type="project" value="TreeGrafter"/>
</dbReference>
<keyword evidence="8" id="KW-0168">Coated pit</keyword>
<feature type="domain" description="ENTH" evidence="10">
    <location>
        <begin position="29"/>
        <end position="203"/>
    </location>
</feature>
<dbReference type="Proteomes" id="UP000887581">
    <property type="component" value="Unplaced"/>
</dbReference>
<evidence type="ECO:0000256" key="6">
    <source>
        <dbReference type="ARBA" id="ARBA00023034"/>
    </source>
</evidence>
<dbReference type="AlphaFoldDB" id="A0A915Q4G6"/>
<evidence type="ECO:0000256" key="4">
    <source>
        <dbReference type="ARBA" id="ARBA00008011"/>
    </source>
</evidence>
<keyword evidence="11" id="KW-1185">Reference proteome</keyword>
<dbReference type="InterPro" id="IPR014712">
    <property type="entry name" value="ANTH_dom_sf"/>
</dbReference>
<dbReference type="GO" id="GO:0000149">
    <property type="term" value="F:SNARE binding"/>
    <property type="evidence" value="ECO:0007669"/>
    <property type="project" value="TreeGrafter"/>
</dbReference>
<organism evidence="11 12">
    <name type="scientific">Setaria digitata</name>
    <dbReference type="NCBI Taxonomy" id="48799"/>
    <lineage>
        <taxon>Eukaryota</taxon>
        <taxon>Metazoa</taxon>
        <taxon>Ecdysozoa</taxon>
        <taxon>Nematoda</taxon>
        <taxon>Chromadorea</taxon>
        <taxon>Rhabditida</taxon>
        <taxon>Spirurina</taxon>
        <taxon>Spiruromorpha</taxon>
        <taxon>Filarioidea</taxon>
        <taxon>Setariidae</taxon>
        <taxon>Setaria</taxon>
    </lineage>
</organism>
<keyword evidence="7" id="KW-0472">Membrane</keyword>
<name>A0A915Q4G6_9BILA</name>
<dbReference type="InterPro" id="IPR045192">
    <property type="entry name" value="AP180-like"/>
</dbReference>
<keyword evidence="9" id="KW-0968">Cytoplasmic vesicle</keyword>
<evidence type="ECO:0000256" key="9">
    <source>
        <dbReference type="ARBA" id="ARBA00023329"/>
    </source>
</evidence>
<accession>A0A915Q4G6</accession>
<dbReference type="InterPro" id="IPR013809">
    <property type="entry name" value="ENTH"/>
</dbReference>
<dbReference type="SMART" id="SM00273">
    <property type="entry name" value="ENTH"/>
    <property type="match status" value="1"/>
</dbReference>
<protein>
    <submittedName>
        <fullName evidence="12">ENTH domain-containing protein</fullName>
    </submittedName>
</protein>
<dbReference type="GO" id="GO:0098894">
    <property type="term" value="C:extrinsic component of presynaptic endocytic zone membrane"/>
    <property type="evidence" value="ECO:0007669"/>
    <property type="project" value="TreeGrafter"/>
</dbReference>
<dbReference type="Gene3D" id="1.25.40.90">
    <property type="match status" value="1"/>
</dbReference>
<dbReference type="SUPFAM" id="SSF89009">
    <property type="entry name" value="GAT-like domain"/>
    <property type="match status" value="1"/>
</dbReference>
<reference evidence="12" key="1">
    <citation type="submission" date="2022-11" db="UniProtKB">
        <authorList>
            <consortium name="WormBaseParasite"/>
        </authorList>
    </citation>
    <scope>IDENTIFICATION</scope>
</reference>
<comment type="similarity">
    <text evidence="4">Belongs to the PICALM/SNAP91 family.</text>
</comment>
<dbReference type="WBParaSite" id="sdigi.contig561.g9004.t1">
    <property type="protein sequence ID" value="sdigi.contig561.g9004.t1"/>
    <property type="gene ID" value="sdigi.contig561.g9004"/>
</dbReference>
<dbReference type="PROSITE" id="PS50942">
    <property type="entry name" value="ENTH"/>
    <property type="match status" value="1"/>
</dbReference>
<evidence type="ECO:0000256" key="2">
    <source>
        <dbReference type="ARBA" id="ARBA00004555"/>
    </source>
</evidence>
<proteinExistence type="inferred from homology"/>
<dbReference type="PANTHER" id="PTHR22951:SF5">
    <property type="entry name" value="PHOSPHATIDYLINOSITOL-BINDING CLATHRIN ASSEMBLY PROTEIN LAP"/>
    <property type="match status" value="1"/>
</dbReference>
<dbReference type="GO" id="GO:0030136">
    <property type="term" value="C:clathrin-coated vesicle"/>
    <property type="evidence" value="ECO:0007669"/>
    <property type="project" value="UniProtKB-SubCell"/>
</dbReference>
<dbReference type="GO" id="GO:0005545">
    <property type="term" value="F:1-phosphatidylinositol binding"/>
    <property type="evidence" value="ECO:0007669"/>
    <property type="project" value="InterPro"/>
</dbReference>
<dbReference type="GO" id="GO:0005794">
    <property type="term" value="C:Golgi apparatus"/>
    <property type="evidence" value="ECO:0007669"/>
    <property type="project" value="UniProtKB-SubCell"/>
</dbReference>
<keyword evidence="6" id="KW-0333">Golgi apparatus</keyword>
<dbReference type="GO" id="GO:0048268">
    <property type="term" value="P:clathrin coat assembly"/>
    <property type="evidence" value="ECO:0007669"/>
    <property type="project" value="InterPro"/>
</dbReference>
<evidence type="ECO:0000259" key="10">
    <source>
        <dbReference type="PROSITE" id="PS50942"/>
    </source>
</evidence>
<dbReference type="GO" id="GO:0005905">
    <property type="term" value="C:clathrin-coated pit"/>
    <property type="evidence" value="ECO:0007669"/>
    <property type="project" value="UniProtKB-SubCell"/>
</dbReference>
<dbReference type="PANTHER" id="PTHR22951">
    <property type="entry name" value="CLATHRIN ASSEMBLY PROTEIN"/>
    <property type="match status" value="1"/>
</dbReference>
<dbReference type="Gene3D" id="1.20.58.150">
    <property type="entry name" value="ANTH domain"/>
    <property type="match status" value="1"/>
</dbReference>